<keyword evidence="2" id="KW-0496">Mitochondrion</keyword>
<feature type="transmembrane region" description="Helical" evidence="1">
    <location>
        <begin position="192"/>
        <end position="219"/>
    </location>
</feature>
<sequence>MYIINLIKKIGVRYLILILELLIIIILLIIKIGRSNNFYIVLLLISFNLFIILISIIFFFYIDNYYLIELNYNTPFCIKVIIFIILSLYKLVSFIIGLGLTLSLNFILVLYFIIYILYSFKDKIFPFIFIMVKTYLVYLISCCWVYFKFDIRLGGEKDFWFQFLPTGRPYYFLLENWDIICGVLQPLYNLSLYQYITSFNSILLIFSLYISFIMIIFYLNKLSNRNTLKDYMSFLIWVMIFFYTHLLIYFL</sequence>
<name>A0A678XD78_MYXSQ</name>
<feature type="transmembrane region" description="Helical" evidence="1">
    <location>
        <begin position="72"/>
        <end position="89"/>
    </location>
</feature>
<organism evidence="2">
    <name type="scientific">Myxobolus squamalis</name>
    <name type="common">Myxosporean</name>
    <dbReference type="NCBI Taxonomy" id="59785"/>
    <lineage>
        <taxon>Eukaryota</taxon>
        <taxon>Metazoa</taxon>
        <taxon>Cnidaria</taxon>
        <taxon>Myxozoa</taxon>
        <taxon>Myxosporea</taxon>
        <taxon>Bivalvulida</taxon>
        <taxon>Platysporina</taxon>
        <taxon>Myxobolidae</taxon>
        <taxon>Myxobolus</taxon>
    </lineage>
</organism>
<feature type="transmembrane region" description="Helical" evidence="1">
    <location>
        <begin position="231"/>
        <end position="250"/>
    </location>
</feature>
<feature type="transmembrane region" description="Helical" evidence="1">
    <location>
        <begin position="38"/>
        <end position="60"/>
    </location>
</feature>
<accession>A0A678XD78</accession>
<feature type="transmembrane region" description="Helical" evidence="1">
    <location>
        <begin position="12"/>
        <end position="32"/>
    </location>
</feature>
<proteinExistence type="predicted"/>
<feature type="transmembrane region" description="Helical" evidence="1">
    <location>
        <begin position="95"/>
        <end position="117"/>
    </location>
</feature>
<dbReference type="Proteomes" id="UP001296480">
    <property type="component" value="Mitochondrion MT"/>
</dbReference>
<evidence type="ECO:0000256" key="1">
    <source>
        <dbReference type="SAM" id="Phobius"/>
    </source>
</evidence>
<dbReference type="AlphaFoldDB" id="A0A678XD78"/>
<evidence type="ECO:0000313" key="2">
    <source>
        <dbReference type="EMBL" id="AZA06368.1"/>
    </source>
</evidence>
<keyword evidence="1" id="KW-1133">Transmembrane helix</keyword>
<geneLocation type="mitochondrion" evidence="2"/>
<protein>
    <submittedName>
        <fullName evidence="2">Uncharacterized protein</fullName>
    </submittedName>
</protein>
<reference evidence="2" key="1">
    <citation type="submission" date="2018-10" db="EMBL/GenBank/DDBJ databases">
        <title>Myxobolus squamalis genome and transcriptome.</title>
        <authorList>
            <person name="Yahalomi D."/>
            <person name="Atkinson S.D."/>
            <person name="Neuhof M."/>
            <person name="Chang E.S."/>
            <person name="Philippe H."/>
            <person name="Cartwright P."/>
            <person name="Bartholomew J.L."/>
            <person name="Huchon D."/>
        </authorList>
    </citation>
    <scope>NUCLEOTIDE SEQUENCE</scope>
</reference>
<keyword evidence="1" id="KW-0472">Membrane</keyword>
<dbReference type="EMBL" id="MK087050">
    <property type="protein sequence ID" value="AZA06368.1"/>
    <property type="molecule type" value="Genomic_DNA"/>
</dbReference>
<feature type="transmembrane region" description="Helical" evidence="1">
    <location>
        <begin position="124"/>
        <end position="147"/>
    </location>
</feature>
<keyword evidence="1" id="KW-0812">Transmembrane</keyword>